<gene>
    <name evidence="6" type="ORF">J3R75_002424</name>
</gene>
<comment type="caution">
    <text evidence="6">The sequence shown here is derived from an EMBL/GenBank/DDBJ whole genome shotgun (WGS) entry which is preliminary data.</text>
</comment>
<dbReference type="PANTHER" id="PTHR43498:SF1">
    <property type="entry name" value="COB--COM HETERODISULFIDE REDUCTASE IRON-SULFUR SUBUNIT A"/>
    <property type="match status" value="1"/>
</dbReference>
<keyword evidence="2" id="KW-0479">Metal-binding</keyword>
<evidence type="ECO:0000313" key="6">
    <source>
        <dbReference type="EMBL" id="MDQ0290317.1"/>
    </source>
</evidence>
<keyword evidence="3" id="KW-0560">Oxidoreductase</keyword>
<dbReference type="RefSeq" id="WP_307261764.1">
    <property type="nucleotide sequence ID" value="NZ_JAUSVL010000001.1"/>
</dbReference>
<evidence type="ECO:0000313" key="7">
    <source>
        <dbReference type="Proteomes" id="UP001238163"/>
    </source>
</evidence>
<evidence type="ECO:0000256" key="1">
    <source>
        <dbReference type="ARBA" id="ARBA00022485"/>
    </source>
</evidence>
<proteinExistence type="predicted"/>
<dbReference type="GO" id="GO:0016491">
    <property type="term" value="F:oxidoreductase activity"/>
    <property type="evidence" value="ECO:0007669"/>
    <property type="project" value="UniProtKB-KW"/>
</dbReference>
<dbReference type="EMBL" id="JAUSVL010000001">
    <property type="protein sequence ID" value="MDQ0290317.1"/>
    <property type="molecule type" value="Genomic_DNA"/>
</dbReference>
<dbReference type="InterPro" id="IPR036188">
    <property type="entry name" value="FAD/NAD-bd_sf"/>
</dbReference>
<keyword evidence="1" id="KW-0004">4Fe-4S</keyword>
<dbReference type="Gene3D" id="3.50.50.60">
    <property type="entry name" value="FAD/NAD(P)-binding domain"/>
    <property type="match status" value="1"/>
</dbReference>
<dbReference type="Proteomes" id="UP001238163">
    <property type="component" value="Unassembled WGS sequence"/>
</dbReference>
<dbReference type="InterPro" id="IPR039650">
    <property type="entry name" value="HdrA-like"/>
</dbReference>
<evidence type="ECO:0008006" key="8">
    <source>
        <dbReference type="Google" id="ProtNLM"/>
    </source>
</evidence>
<dbReference type="Pfam" id="PF12831">
    <property type="entry name" value="FAD_oxidored"/>
    <property type="match status" value="1"/>
</dbReference>
<keyword evidence="4" id="KW-0408">Iron</keyword>
<dbReference type="PANTHER" id="PTHR43498">
    <property type="entry name" value="FERREDOXIN:COB-COM HETERODISULFIDE REDUCTASE SUBUNIT A"/>
    <property type="match status" value="1"/>
</dbReference>
<sequence>MKSIHEQARDIPVAAEVDILVAGAGPAGIGAAIGAAKAGNKRVMLIEKCNSLGGMATSGMMSHWVGVTGSPEVAAIQERCRKLLNTQEAGSGWLFTIHHEVLKYVLAEYMEELGVTVQYHTIVSDVIAEQGALRGVITESKSGREAILAKAVIDASGDGDVAARAGAGFTVGRDGDHACQPATLMFRVGGVDYSRAIFPGSFETQVQVPAGEIQALARQTLPAPAGHTLLYRTWIPGEVCVNMTNVTGIDGTDARSLSRAETVCRKQMPLIVDFLRRYAPGYENCYPVASAEVVGIRETRHFHTNYTLNEDDIVEGRLFADWISTGNAFNFDIHNIEGAGLDKHGAQKHFKAKGRYSVPYGCCVPKALDGLLLAGRCIGGTHKAHSNFRAMPICLGIGQGAGAAAAVAIASGNVLREVDITAVQSELMRQGVPDHN</sequence>
<organism evidence="6 7">
    <name type="scientific">Oligosphaera ethanolica</name>
    <dbReference type="NCBI Taxonomy" id="760260"/>
    <lineage>
        <taxon>Bacteria</taxon>
        <taxon>Pseudomonadati</taxon>
        <taxon>Lentisphaerota</taxon>
        <taxon>Oligosphaeria</taxon>
        <taxon>Oligosphaerales</taxon>
        <taxon>Oligosphaeraceae</taxon>
        <taxon>Oligosphaera</taxon>
    </lineage>
</organism>
<evidence type="ECO:0000256" key="2">
    <source>
        <dbReference type="ARBA" id="ARBA00022723"/>
    </source>
</evidence>
<dbReference type="GO" id="GO:0051539">
    <property type="term" value="F:4 iron, 4 sulfur cluster binding"/>
    <property type="evidence" value="ECO:0007669"/>
    <property type="project" value="UniProtKB-KW"/>
</dbReference>
<dbReference type="SUPFAM" id="SSF51905">
    <property type="entry name" value="FAD/NAD(P)-binding domain"/>
    <property type="match status" value="1"/>
</dbReference>
<evidence type="ECO:0000256" key="5">
    <source>
        <dbReference type="ARBA" id="ARBA00023014"/>
    </source>
</evidence>
<reference evidence="6" key="1">
    <citation type="submission" date="2023-07" db="EMBL/GenBank/DDBJ databases">
        <title>Genomic Encyclopedia of Type Strains, Phase IV (KMG-IV): sequencing the most valuable type-strain genomes for metagenomic binning, comparative biology and taxonomic classification.</title>
        <authorList>
            <person name="Goeker M."/>
        </authorList>
    </citation>
    <scope>NUCLEOTIDE SEQUENCE</scope>
    <source>
        <strain evidence="6">DSM 24202</strain>
    </source>
</reference>
<dbReference type="AlphaFoldDB" id="A0AAE3VGT9"/>
<keyword evidence="5" id="KW-0411">Iron-sulfur</keyword>
<evidence type="ECO:0000256" key="3">
    <source>
        <dbReference type="ARBA" id="ARBA00023002"/>
    </source>
</evidence>
<keyword evidence="7" id="KW-1185">Reference proteome</keyword>
<evidence type="ECO:0000256" key="4">
    <source>
        <dbReference type="ARBA" id="ARBA00023004"/>
    </source>
</evidence>
<accession>A0AAE3VGT9</accession>
<dbReference type="GO" id="GO:0046872">
    <property type="term" value="F:metal ion binding"/>
    <property type="evidence" value="ECO:0007669"/>
    <property type="project" value="UniProtKB-KW"/>
</dbReference>
<protein>
    <recommendedName>
        <fullName evidence="8">FAD-dependent oxidoreductase</fullName>
    </recommendedName>
</protein>
<name>A0AAE3VGT9_9BACT</name>